<dbReference type="InterPro" id="IPR002611">
    <property type="entry name" value="IstB_ATP-bd"/>
</dbReference>
<protein>
    <submittedName>
        <fullName evidence="2">DNA replication helicase loader</fullName>
    </submittedName>
</protein>
<evidence type="ECO:0000259" key="1">
    <source>
        <dbReference type="SMART" id="SM00382"/>
    </source>
</evidence>
<keyword evidence="2" id="KW-0378">Hydrolase</keyword>
<dbReference type="SMART" id="SM00382">
    <property type="entry name" value="AAA"/>
    <property type="match status" value="1"/>
</dbReference>
<dbReference type="EMBL" id="MW009675">
    <property type="protein sequence ID" value="QWX10225.1"/>
    <property type="molecule type" value="Genomic_DNA"/>
</dbReference>
<dbReference type="SUPFAM" id="SSF52540">
    <property type="entry name" value="P-loop containing nucleoside triphosphate hydrolases"/>
    <property type="match status" value="1"/>
</dbReference>
<dbReference type="PANTHER" id="PTHR30050:SF4">
    <property type="entry name" value="ATP-BINDING PROTEIN RV3427C IN INSERTION SEQUENCE-RELATED"/>
    <property type="match status" value="1"/>
</dbReference>
<evidence type="ECO:0000313" key="2">
    <source>
        <dbReference type="EMBL" id="QWX10225.1"/>
    </source>
</evidence>
<dbReference type="Proteomes" id="UP000683424">
    <property type="component" value="Segment"/>
</dbReference>
<evidence type="ECO:0000313" key="3">
    <source>
        <dbReference type="Proteomes" id="UP000683424"/>
    </source>
</evidence>
<dbReference type="Gene3D" id="3.40.50.300">
    <property type="entry name" value="P-loop containing nucleotide triphosphate hydrolases"/>
    <property type="match status" value="1"/>
</dbReference>
<dbReference type="PANTHER" id="PTHR30050">
    <property type="entry name" value="CHROMOSOMAL REPLICATION INITIATOR PROTEIN DNAA"/>
    <property type="match status" value="1"/>
</dbReference>
<keyword evidence="2" id="KW-0347">Helicase</keyword>
<dbReference type="InterPro" id="IPR027417">
    <property type="entry name" value="P-loop_NTPase"/>
</dbReference>
<gene>
    <name evidence="2" type="ORF">vBVpPBT1011_0026</name>
</gene>
<keyword evidence="2" id="KW-0547">Nucleotide-binding</keyword>
<feature type="domain" description="AAA+ ATPase" evidence="1">
    <location>
        <begin position="90"/>
        <end position="220"/>
    </location>
</feature>
<keyword evidence="2" id="KW-0067">ATP-binding</keyword>
<dbReference type="InterPro" id="IPR003593">
    <property type="entry name" value="AAA+_ATPase"/>
</dbReference>
<proteinExistence type="predicted"/>
<dbReference type="PIRSF" id="PIRSF003073">
    <property type="entry name" value="DNAC_TnpB_IstB"/>
    <property type="match status" value="1"/>
</dbReference>
<keyword evidence="3" id="KW-1185">Reference proteome</keyword>
<dbReference type="CDD" id="cd00009">
    <property type="entry name" value="AAA"/>
    <property type="match status" value="1"/>
</dbReference>
<dbReference type="GO" id="GO:0004386">
    <property type="term" value="F:helicase activity"/>
    <property type="evidence" value="ECO:0007669"/>
    <property type="project" value="UniProtKB-KW"/>
</dbReference>
<organism evidence="2 3">
    <name type="scientific">Vibrio phage vB_VpP_BT-1011</name>
    <dbReference type="NCBI Taxonomy" id="2799672"/>
    <lineage>
        <taxon>Viruses</taxon>
        <taxon>Duplodnaviria</taxon>
        <taxon>Heunggongvirae</taxon>
        <taxon>Uroviricota</taxon>
        <taxon>Caudoviricetes</taxon>
        <taxon>Tieomvirus</taxon>
        <taxon>Tieomvirus BT1011</taxon>
    </lineage>
</organism>
<dbReference type="Pfam" id="PF01695">
    <property type="entry name" value="IstB_IS21"/>
    <property type="match status" value="1"/>
</dbReference>
<reference evidence="2" key="1">
    <citation type="submission" date="2020-09" db="EMBL/GenBank/DDBJ databases">
        <authorList>
            <person name="Gao C."/>
            <person name="Qiu Z."/>
        </authorList>
    </citation>
    <scope>NUCLEOTIDE SEQUENCE</scope>
</reference>
<accession>A0A8F3BFA6</accession>
<dbReference type="GO" id="GO:0006260">
    <property type="term" value="P:DNA replication"/>
    <property type="evidence" value="ECO:0007669"/>
    <property type="project" value="TreeGrafter"/>
</dbReference>
<name>A0A8F3BFA6_9CAUD</name>
<dbReference type="InterPro" id="IPR028350">
    <property type="entry name" value="DNAC/IstB-like"/>
</dbReference>
<dbReference type="GO" id="GO:0005524">
    <property type="term" value="F:ATP binding"/>
    <property type="evidence" value="ECO:0007669"/>
    <property type="project" value="InterPro"/>
</dbReference>
<sequence length="231" mass="26525">MDEIKRRAAQGNLKYNWEDLQQLRKDDEAKQFDHFKNQIENCRTEQVVGRSGILPLHIGCTVANFEVKTEEQREAKEFATKYISEFSKNQGSGFIFSGTPGTGKNHLAAAICNALMESNYTCLVITVNELMQKLRNCYKSGSETTEDKFIRTMIDYDLLVIDEIGLQRGTDSENLALNQIVDQRICRFKPTGMLTNLDAKSINECLGVRVMDRMRMNGGKWIPFNWESYRK</sequence>